<gene>
    <name evidence="4" type="ORF">ACFPER_12750</name>
</gene>
<dbReference type="Gene3D" id="1.10.357.10">
    <property type="entry name" value="Tetracycline Repressor, domain 2"/>
    <property type="match status" value="1"/>
</dbReference>
<sequence>MKTKRPYTMRVRAEQAEQTRLRIVGAVLGLAMERPLAACTLPSVAERAQVSVQTVLRIFGSRDELFAEAIERTAADVLAERPADPDDPSASVAALVDHYELRGDGVLLLLGQEAWEPVAAAAVGRGKAEHRRWVATVFAPHLEPLDGARRDQVLDLLVAATDVSAWKLWRRDAGRTRDETLERMLALVAAVTRHLA</sequence>
<feature type="DNA-binding region" description="H-T-H motif" evidence="2">
    <location>
        <begin position="40"/>
        <end position="59"/>
    </location>
</feature>
<evidence type="ECO:0000256" key="2">
    <source>
        <dbReference type="PROSITE-ProRule" id="PRU00335"/>
    </source>
</evidence>
<dbReference type="EMBL" id="JBHSJC010000001">
    <property type="protein sequence ID" value="MFC4829667.1"/>
    <property type="molecule type" value="Genomic_DNA"/>
</dbReference>
<keyword evidence="1 2" id="KW-0238">DNA-binding</keyword>
<dbReference type="PANTHER" id="PTHR30055:SF235">
    <property type="entry name" value="TRANSCRIPTIONAL REGULATORY PROTEIN"/>
    <property type="match status" value="1"/>
</dbReference>
<proteinExistence type="predicted"/>
<dbReference type="InterPro" id="IPR050109">
    <property type="entry name" value="HTH-type_TetR-like_transc_reg"/>
</dbReference>
<dbReference type="PROSITE" id="PS50977">
    <property type="entry name" value="HTH_TETR_2"/>
    <property type="match status" value="1"/>
</dbReference>
<dbReference type="InterPro" id="IPR009057">
    <property type="entry name" value="Homeodomain-like_sf"/>
</dbReference>
<evidence type="ECO:0000313" key="5">
    <source>
        <dbReference type="Proteomes" id="UP001595960"/>
    </source>
</evidence>
<feature type="domain" description="HTH tetR-type" evidence="3">
    <location>
        <begin position="17"/>
        <end position="77"/>
    </location>
</feature>
<reference evidence="5" key="1">
    <citation type="journal article" date="2019" name="Int. J. Syst. Evol. Microbiol.">
        <title>The Global Catalogue of Microorganisms (GCM) 10K type strain sequencing project: providing services to taxonomists for standard genome sequencing and annotation.</title>
        <authorList>
            <consortium name="The Broad Institute Genomics Platform"/>
            <consortium name="The Broad Institute Genome Sequencing Center for Infectious Disease"/>
            <person name="Wu L."/>
            <person name="Ma J."/>
        </authorList>
    </citation>
    <scope>NUCLEOTIDE SEQUENCE [LARGE SCALE GENOMIC DNA]</scope>
    <source>
        <strain evidence="5">CGMCC 1.12192</strain>
    </source>
</reference>
<dbReference type="RefSeq" id="WP_204393552.1">
    <property type="nucleotide sequence ID" value="NZ_JAFBBW010000001.1"/>
</dbReference>
<dbReference type="InterPro" id="IPR001647">
    <property type="entry name" value="HTH_TetR"/>
</dbReference>
<keyword evidence="5" id="KW-1185">Reference proteome</keyword>
<accession>A0ABV9R8S1</accession>
<evidence type="ECO:0000313" key="4">
    <source>
        <dbReference type="EMBL" id="MFC4829667.1"/>
    </source>
</evidence>
<dbReference type="SUPFAM" id="SSF46689">
    <property type="entry name" value="Homeodomain-like"/>
    <property type="match status" value="1"/>
</dbReference>
<protein>
    <submittedName>
        <fullName evidence="4">TetR/AcrR family transcriptional regulator</fullName>
    </submittedName>
</protein>
<evidence type="ECO:0000256" key="1">
    <source>
        <dbReference type="ARBA" id="ARBA00023125"/>
    </source>
</evidence>
<name>A0ABV9R8S1_9MICO</name>
<evidence type="ECO:0000259" key="3">
    <source>
        <dbReference type="PROSITE" id="PS50977"/>
    </source>
</evidence>
<comment type="caution">
    <text evidence="4">The sequence shown here is derived from an EMBL/GenBank/DDBJ whole genome shotgun (WGS) entry which is preliminary data.</text>
</comment>
<dbReference type="Proteomes" id="UP001595960">
    <property type="component" value="Unassembled WGS sequence"/>
</dbReference>
<dbReference type="Pfam" id="PF00440">
    <property type="entry name" value="TetR_N"/>
    <property type="match status" value="1"/>
</dbReference>
<dbReference type="PANTHER" id="PTHR30055">
    <property type="entry name" value="HTH-TYPE TRANSCRIPTIONAL REGULATOR RUTR"/>
    <property type="match status" value="1"/>
</dbReference>
<organism evidence="4 5">
    <name type="scientific">Agromyces aurantiacus</name>
    <dbReference type="NCBI Taxonomy" id="165814"/>
    <lineage>
        <taxon>Bacteria</taxon>
        <taxon>Bacillati</taxon>
        <taxon>Actinomycetota</taxon>
        <taxon>Actinomycetes</taxon>
        <taxon>Micrococcales</taxon>
        <taxon>Microbacteriaceae</taxon>
        <taxon>Agromyces</taxon>
    </lineage>
</organism>